<dbReference type="FunFam" id="3.40.50.720:FF:000009">
    <property type="entry name" value="Fatty oxidation complex, alpha subunit"/>
    <property type="match status" value="1"/>
</dbReference>
<evidence type="ECO:0000256" key="4">
    <source>
        <dbReference type="PIRSR" id="PIRSR000105-1"/>
    </source>
</evidence>
<comment type="similarity">
    <text evidence="2">Belongs to the 3-hydroxyacyl-CoA dehydrogenase family.</text>
</comment>
<dbReference type="EMBL" id="FORR01000012">
    <property type="protein sequence ID" value="SFJ54951.1"/>
    <property type="molecule type" value="Genomic_DNA"/>
</dbReference>
<dbReference type="SUPFAM" id="SSF51735">
    <property type="entry name" value="NAD(P)-binding Rossmann-fold domains"/>
    <property type="match status" value="1"/>
</dbReference>
<keyword evidence="5" id="KW-0520">NAD</keyword>
<dbReference type="InterPro" id="IPR006176">
    <property type="entry name" value="3-OHacyl-CoA_DH_NAD-bd"/>
</dbReference>
<evidence type="ECO:0000313" key="8">
    <source>
        <dbReference type="EMBL" id="SFJ54951.1"/>
    </source>
</evidence>
<dbReference type="InterPro" id="IPR036291">
    <property type="entry name" value="NAD(P)-bd_dom_sf"/>
</dbReference>
<feature type="domain" description="3-hydroxyacyl-CoA dehydrogenase NAD binding" evidence="7">
    <location>
        <begin position="4"/>
        <end position="183"/>
    </location>
</feature>
<name>A0A1I3SBM0_9BACL</name>
<evidence type="ECO:0000256" key="2">
    <source>
        <dbReference type="ARBA" id="ARBA00009463"/>
    </source>
</evidence>
<comment type="pathway">
    <text evidence="1">Lipid metabolism; butanoate metabolism.</text>
</comment>
<evidence type="ECO:0000259" key="6">
    <source>
        <dbReference type="Pfam" id="PF00725"/>
    </source>
</evidence>
<evidence type="ECO:0000256" key="3">
    <source>
        <dbReference type="ARBA" id="ARBA00023002"/>
    </source>
</evidence>
<dbReference type="PANTHER" id="PTHR48075">
    <property type="entry name" value="3-HYDROXYACYL-COA DEHYDROGENASE FAMILY PROTEIN"/>
    <property type="match status" value="1"/>
</dbReference>
<evidence type="ECO:0000259" key="7">
    <source>
        <dbReference type="Pfam" id="PF02737"/>
    </source>
</evidence>
<feature type="binding site" evidence="5">
    <location>
        <position position="143"/>
    </location>
    <ligand>
        <name>NAD(+)</name>
        <dbReference type="ChEBI" id="CHEBI:57540"/>
    </ligand>
</feature>
<feature type="binding site" evidence="5">
    <location>
        <position position="32"/>
    </location>
    <ligand>
        <name>NAD(+)</name>
        <dbReference type="ChEBI" id="CHEBI:57540"/>
    </ligand>
</feature>
<organism evidence="8 9">
    <name type="scientific">Thermoflavimicrobium dichotomicum</name>
    <dbReference type="NCBI Taxonomy" id="46223"/>
    <lineage>
        <taxon>Bacteria</taxon>
        <taxon>Bacillati</taxon>
        <taxon>Bacillota</taxon>
        <taxon>Bacilli</taxon>
        <taxon>Bacillales</taxon>
        <taxon>Thermoactinomycetaceae</taxon>
        <taxon>Thermoflavimicrobium</taxon>
    </lineage>
</organism>
<dbReference type="Gene3D" id="3.40.50.720">
    <property type="entry name" value="NAD(P)-binding Rossmann-like Domain"/>
    <property type="match status" value="1"/>
</dbReference>
<dbReference type="InterPro" id="IPR022694">
    <property type="entry name" value="3-OHacyl-CoA_DH"/>
</dbReference>
<evidence type="ECO:0000256" key="5">
    <source>
        <dbReference type="PIRSR" id="PIRSR000105-2"/>
    </source>
</evidence>
<feature type="binding site" evidence="5">
    <location>
        <begin position="9"/>
        <end position="14"/>
    </location>
    <ligand>
        <name>NAD(+)</name>
        <dbReference type="ChEBI" id="CHEBI:57540"/>
    </ligand>
</feature>
<dbReference type="Gene3D" id="1.10.1040.10">
    <property type="entry name" value="N-(1-d-carboxylethyl)-l-norvaline Dehydrogenase, domain 2"/>
    <property type="match status" value="1"/>
</dbReference>
<evidence type="ECO:0000313" key="9">
    <source>
        <dbReference type="Proteomes" id="UP000199545"/>
    </source>
</evidence>
<dbReference type="InterPro" id="IPR006108">
    <property type="entry name" value="3HC_DH_C"/>
</dbReference>
<dbReference type="GO" id="GO:0016616">
    <property type="term" value="F:oxidoreductase activity, acting on the CH-OH group of donors, NAD or NADP as acceptor"/>
    <property type="evidence" value="ECO:0007669"/>
    <property type="project" value="InterPro"/>
</dbReference>
<dbReference type="GO" id="GO:0070403">
    <property type="term" value="F:NAD+ binding"/>
    <property type="evidence" value="ECO:0007669"/>
    <property type="project" value="InterPro"/>
</dbReference>
<accession>A0A1I3SBM0</accession>
<dbReference type="Pfam" id="PF02737">
    <property type="entry name" value="3HCDH_N"/>
    <property type="match status" value="1"/>
</dbReference>
<dbReference type="PANTHER" id="PTHR48075:SF5">
    <property type="entry name" value="3-HYDROXYBUTYRYL-COA DEHYDROGENASE"/>
    <property type="match status" value="1"/>
</dbReference>
<feature type="binding site" evidence="5">
    <location>
        <position position="92"/>
    </location>
    <ligand>
        <name>NAD(+)</name>
        <dbReference type="ChEBI" id="CHEBI:57540"/>
    </ligand>
</feature>
<feature type="binding site" evidence="5">
    <location>
        <position position="97"/>
    </location>
    <ligand>
        <name>NAD(+)</name>
        <dbReference type="ChEBI" id="CHEBI:57540"/>
    </ligand>
</feature>
<feature type="binding site" evidence="5">
    <location>
        <position position="273"/>
    </location>
    <ligand>
        <name>NAD(+)</name>
        <dbReference type="ChEBI" id="CHEBI:57540"/>
    </ligand>
</feature>
<protein>
    <submittedName>
        <fullName evidence="8">3-hydroxybutyryl-CoA dehydrogenase</fullName>
    </submittedName>
</protein>
<proteinExistence type="inferred from homology"/>
<gene>
    <name evidence="8" type="ORF">SAMN05421852_11265</name>
</gene>
<dbReference type="Pfam" id="PF00725">
    <property type="entry name" value="3HCDH"/>
    <property type="match status" value="1"/>
</dbReference>
<feature type="site" description="Important for catalytic activity" evidence="4">
    <location>
        <position position="140"/>
    </location>
</feature>
<dbReference type="NCBIfam" id="NF006722">
    <property type="entry name" value="PRK09260.1"/>
    <property type="match status" value="1"/>
</dbReference>
<sequence length="291" mass="32338">MVKHIGVIGSGTMGKGIAYVAALAGYTVALQDISPNALERAKQDIRTEMDKAIKRGLLGEEDCHQAYERIAYTTQLKDAVKEADLVIEAVLELMDVKIEVFKQLDLHAPRHAILATNTSTMSPTELAAATSRPEQCIAMHFFNPVHKMKLVEIVRGLDTSDATVQVAKDVAKKMGKETVEVNEFPGFVTSRINCLIGNEAMNMLMEGVASAEDIDKAIKLGLNHPMGPLELADLVGLDTRLRNMEYLYKHLGEKYRPSPLLVKYVKAGRLGRKTGRGFYEYDYREKEEKRG</sequence>
<keyword evidence="3" id="KW-0560">Oxidoreductase</keyword>
<dbReference type="GO" id="GO:0006631">
    <property type="term" value="P:fatty acid metabolic process"/>
    <property type="evidence" value="ECO:0007669"/>
    <property type="project" value="InterPro"/>
</dbReference>
<dbReference type="AlphaFoldDB" id="A0A1I3SBM0"/>
<dbReference type="SUPFAM" id="SSF48179">
    <property type="entry name" value="6-phosphogluconate dehydrogenase C-terminal domain-like"/>
    <property type="match status" value="1"/>
</dbReference>
<dbReference type="PIRSF" id="PIRSF000105">
    <property type="entry name" value="HCDH"/>
    <property type="match status" value="1"/>
</dbReference>
<reference evidence="8 9" key="1">
    <citation type="submission" date="2016-10" db="EMBL/GenBank/DDBJ databases">
        <authorList>
            <person name="de Groot N.N."/>
        </authorList>
    </citation>
    <scope>NUCLEOTIDE SEQUENCE [LARGE SCALE GENOMIC DNA]</scope>
    <source>
        <strain evidence="8 9">DSM 44778</strain>
    </source>
</reference>
<dbReference type="RefSeq" id="WP_281244566.1">
    <property type="nucleotide sequence ID" value="NZ_FORR01000012.1"/>
</dbReference>
<keyword evidence="9" id="KW-1185">Reference proteome</keyword>
<feature type="binding site" evidence="5">
    <location>
        <position position="119"/>
    </location>
    <ligand>
        <name>NAD(+)</name>
        <dbReference type="ChEBI" id="CHEBI:57540"/>
    </ligand>
</feature>
<dbReference type="Proteomes" id="UP000199545">
    <property type="component" value="Unassembled WGS sequence"/>
</dbReference>
<dbReference type="InterPro" id="IPR013328">
    <property type="entry name" value="6PGD_dom2"/>
</dbReference>
<evidence type="ECO:0000256" key="1">
    <source>
        <dbReference type="ARBA" id="ARBA00005086"/>
    </source>
</evidence>
<dbReference type="InterPro" id="IPR008927">
    <property type="entry name" value="6-PGluconate_DH-like_C_sf"/>
</dbReference>
<dbReference type="STRING" id="46223.SAMN05421852_11265"/>
<feature type="domain" description="3-hydroxyacyl-CoA dehydrogenase C-terminal" evidence="6">
    <location>
        <begin position="186"/>
        <end position="281"/>
    </location>
</feature>